<dbReference type="Proteomes" id="UP001221411">
    <property type="component" value="Unassembled WGS sequence"/>
</dbReference>
<reference evidence="3 4" key="1">
    <citation type="submission" date="2022-11" db="EMBL/GenBank/DDBJ databases">
        <title>Minimal conservation of predation-associated metabolite biosynthetic gene clusters underscores biosynthetic potential of Myxococcota including descriptions for ten novel species: Archangium lansinium sp. nov., Myxococcus landrumus sp. nov., Nannocystis bai.</title>
        <authorList>
            <person name="Ahearne A."/>
            <person name="Stevens C."/>
            <person name="Dowd S."/>
        </authorList>
    </citation>
    <scope>NUCLEOTIDE SEQUENCE [LARGE SCALE GENOMIC DNA]</scope>
    <source>
        <strain evidence="3 4">RJM3</strain>
    </source>
</reference>
<keyword evidence="4" id="KW-1185">Reference proteome</keyword>
<organism evidence="3 4">
    <name type="scientific">Polyangium mundeleinium</name>
    <dbReference type="NCBI Taxonomy" id="2995306"/>
    <lineage>
        <taxon>Bacteria</taxon>
        <taxon>Pseudomonadati</taxon>
        <taxon>Myxococcota</taxon>
        <taxon>Polyangia</taxon>
        <taxon>Polyangiales</taxon>
        <taxon>Polyangiaceae</taxon>
        <taxon>Polyangium</taxon>
    </lineage>
</organism>
<name>A0ABT5F8B1_9BACT</name>
<feature type="region of interest" description="Disordered" evidence="1">
    <location>
        <begin position="24"/>
        <end position="53"/>
    </location>
</feature>
<feature type="chain" id="PRO_5046233016" evidence="2">
    <location>
        <begin position="22"/>
        <end position="257"/>
    </location>
</feature>
<sequence>MHSRVPVLASLVLLVATTLTACGDDKSKTGAAPSATASAAAPTEPAPPPKPKTMPALIVDSLGPYIGQIRVDMKQEKWPEKLTAAVKDLPINGQQVTVIAEKKARTPDVAAVVAELGRAGAPTILLKTDGRDDVPKELLITPPDKVSNPPGCSVTVMVLKDLSTAVWPFKGGLGKKQRKGFAGPDLSNTGDAIKKDLAICDSSFAFFSADDTVSWEMAYNLAGTLKVVDEKSDKKKIETLVLLGEAPVAGRPVTLKK</sequence>
<keyword evidence="2" id="KW-0732">Signal</keyword>
<gene>
    <name evidence="3" type="ORF">POL67_51730</name>
</gene>
<dbReference type="EMBL" id="JAQNDO010000001">
    <property type="protein sequence ID" value="MDC0749904.1"/>
    <property type="molecule type" value="Genomic_DNA"/>
</dbReference>
<accession>A0ABT5F8B1</accession>
<dbReference type="RefSeq" id="WP_271930321.1">
    <property type="nucleotide sequence ID" value="NZ_JAQNDO010000001.1"/>
</dbReference>
<dbReference type="PROSITE" id="PS51257">
    <property type="entry name" value="PROKAR_LIPOPROTEIN"/>
    <property type="match status" value="1"/>
</dbReference>
<evidence type="ECO:0000313" key="4">
    <source>
        <dbReference type="Proteomes" id="UP001221411"/>
    </source>
</evidence>
<evidence type="ECO:0000256" key="1">
    <source>
        <dbReference type="SAM" id="MobiDB-lite"/>
    </source>
</evidence>
<feature type="compositionally biased region" description="Low complexity" evidence="1">
    <location>
        <begin position="29"/>
        <end position="43"/>
    </location>
</feature>
<protein>
    <submittedName>
        <fullName evidence="3">Biopolymer transporter ExbD</fullName>
    </submittedName>
</protein>
<comment type="caution">
    <text evidence="3">The sequence shown here is derived from an EMBL/GenBank/DDBJ whole genome shotgun (WGS) entry which is preliminary data.</text>
</comment>
<evidence type="ECO:0000313" key="3">
    <source>
        <dbReference type="EMBL" id="MDC0749904.1"/>
    </source>
</evidence>
<proteinExistence type="predicted"/>
<evidence type="ECO:0000256" key="2">
    <source>
        <dbReference type="SAM" id="SignalP"/>
    </source>
</evidence>
<feature type="signal peptide" evidence="2">
    <location>
        <begin position="1"/>
        <end position="21"/>
    </location>
</feature>